<reference evidence="1" key="1">
    <citation type="submission" date="2023-04" db="EMBL/GenBank/DDBJ databases">
        <title>Colletotrichum limetticola genome sequence.</title>
        <authorList>
            <person name="Baroncelli R."/>
        </authorList>
    </citation>
    <scope>NUCLEOTIDE SEQUENCE</scope>
    <source>
        <strain evidence="1">KLA-Anderson</strain>
    </source>
</reference>
<evidence type="ECO:0000313" key="1">
    <source>
        <dbReference type="EMBL" id="KAK0371978.1"/>
    </source>
</evidence>
<name>A0ABQ9PIW1_9PEZI</name>
<sequence>MGERTGSRVLQWVWSHVLRRSGNSVLVPAGWLTAERRWTGSAGLPEPGPRDRHKPGGLVTTYLSPPNWGLESGMWRTMLVTSACSLFTQFGIILPPPLVPHLVLAMVGRTGGS</sequence>
<dbReference type="EMBL" id="JARUPT010000402">
    <property type="protein sequence ID" value="KAK0371978.1"/>
    <property type="molecule type" value="Genomic_DNA"/>
</dbReference>
<organism evidence="1 2">
    <name type="scientific">Colletotrichum limetticola</name>
    <dbReference type="NCBI Taxonomy" id="1209924"/>
    <lineage>
        <taxon>Eukaryota</taxon>
        <taxon>Fungi</taxon>
        <taxon>Dikarya</taxon>
        <taxon>Ascomycota</taxon>
        <taxon>Pezizomycotina</taxon>
        <taxon>Sordariomycetes</taxon>
        <taxon>Hypocreomycetidae</taxon>
        <taxon>Glomerellales</taxon>
        <taxon>Glomerellaceae</taxon>
        <taxon>Colletotrichum</taxon>
        <taxon>Colletotrichum acutatum species complex</taxon>
    </lineage>
</organism>
<evidence type="ECO:0000313" key="2">
    <source>
        <dbReference type="Proteomes" id="UP001169217"/>
    </source>
</evidence>
<comment type="caution">
    <text evidence="1">The sequence shown here is derived from an EMBL/GenBank/DDBJ whole genome shotgun (WGS) entry which is preliminary data.</text>
</comment>
<accession>A0ABQ9PIW1</accession>
<keyword evidence="2" id="KW-1185">Reference proteome</keyword>
<gene>
    <name evidence="1" type="ORF">CLIM01_10659</name>
</gene>
<dbReference type="Proteomes" id="UP001169217">
    <property type="component" value="Unassembled WGS sequence"/>
</dbReference>
<proteinExistence type="predicted"/>
<protein>
    <submittedName>
        <fullName evidence="1">Uncharacterized protein</fullName>
    </submittedName>
</protein>